<organism evidence="2 4">
    <name type="scientific">Phytophthora infestans</name>
    <name type="common">Potato late blight agent</name>
    <name type="synonym">Botrytis infestans</name>
    <dbReference type="NCBI Taxonomy" id="4787"/>
    <lineage>
        <taxon>Eukaryota</taxon>
        <taxon>Sar</taxon>
        <taxon>Stramenopiles</taxon>
        <taxon>Oomycota</taxon>
        <taxon>Peronosporomycetes</taxon>
        <taxon>Peronosporales</taxon>
        <taxon>Peronosporaceae</taxon>
        <taxon>Phytophthora</taxon>
    </lineage>
</organism>
<accession>A0A833TL42</accession>
<dbReference type="Proteomes" id="UP000602510">
    <property type="component" value="Unassembled WGS sequence"/>
</dbReference>
<reference evidence="2" key="1">
    <citation type="submission" date="2020-04" db="EMBL/GenBank/DDBJ databases">
        <title>Hybrid Assembly of Korean Phytophthora infestans isolates.</title>
        <authorList>
            <person name="Prokchorchik M."/>
            <person name="Lee Y."/>
            <person name="Seo J."/>
            <person name="Cho J.-H."/>
            <person name="Park Y.-E."/>
            <person name="Jang D.-C."/>
            <person name="Im J.-S."/>
            <person name="Choi J.-G."/>
            <person name="Park H.-J."/>
            <person name="Lee G.-B."/>
            <person name="Lee Y.-G."/>
            <person name="Hong S.-Y."/>
            <person name="Cho K."/>
            <person name="Sohn K.H."/>
        </authorList>
    </citation>
    <scope>NUCLEOTIDE SEQUENCE</scope>
    <source>
        <strain evidence="2">KR_1_A1</strain>
        <strain evidence="3">KR_2_A2</strain>
    </source>
</reference>
<comment type="caution">
    <text evidence="2">The sequence shown here is derived from an EMBL/GenBank/DDBJ whole genome shotgun (WGS) entry which is preliminary data.</text>
</comment>
<dbReference type="EMBL" id="WSZM01000097">
    <property type="protein sequence ID" value="KAF4042641.1"/>
    <property type="molecule type" value="Genomic_DNA"/>
</dbReference>
<dbReference type="EMBL" id="JAACNO010001059">
    <property type="protein sequence ID" value="KAF4143215.1"/>
    <property type="molecule type" value="Genomic_DNA"/>
</dbReference>
<evidence type="ECO:0000313" key="2">
    <source>
        <dbReference type="EMBL" id="KAF4042641.1"/>
    </source>
</evidence>
<evidence type="ECO:0000256" key="1">
    <source>
        <dbReference type="SAM" id="MobiDB-lite"/>
    </source>
</evidence>
<keyword evidence="4" id="KW-1185">Reference proteome</keyword>
<gene>
    <name evidence="2" type="ORF">GN244_ATG04947</name>
    <name evidence="3" type="ORF">GN958_ATG07576</name>
</gene>
<evidence type="ECO:0000313" key="4">
    <source>
        <dbReference type="Proteomes" id="UP000602510"/>
    </source>
</evidence>
<evidence type="ECO:0000313" key="3">
    <source>
        <dbReference type="EMBL" id="KAF4143215.1"/>
    </source>
</evidence>
<proteinExistence type="predicted"/>
<feature type="compositionally biased region" description="Basic and acidic residues" evidence="1">
    <location>
        <begin position="47"/>
        <end position="63"/>
    </location>
</feature>
<dbReference type="Proteomes" id="UP000704712">
    <property type="component" value="Unassembled WGS sequence"/>
</dbReference>
<name>A0A833TL42_PHYIN</name>
<protein>
    <submittedName>
        <fullName evidence="2">Uncharacterized protein</fullName>
    </submittedName>
</protein>
<dbReference type="AlphaFoldDB" id="A0A833TL42"/>
<feature type="region of interest" description="Disordered" evidence="1">
    <location>
        <begin position="39"/>
        <end position="63"/>
    </location>
</feature>
<sequence>MTSCHVDAARNTSLRLTYEVYQSYNQGVHVVARNGAAASFSNATTEDPPRPPPRPDSRLRRKL</sequence>